<comment type="caution">
    <text evidence="1">The sequence shown here is derived from an EMBL/GenBank/DDBJ whole genome shotgun (WGS) entry which is preliminary data.</text>
</comment>
<evidence type="ECO:0000313" key="2">
    <source>
        <dbReference type="Proteomes" id="UP001064048"/>
    </source>
</evidence>
<dbReference type="Proteomes" id="UP001064048">
    <property type="component" value="Chromosome 18"/>
</dbReference>
<organism evidence="1 2">
    <name type="scientific">Choristoneura fumiferana</name>
    <name type="common">Spruce budworm moth</name>
    <name type="synonym">Archips fumiferana</name>
    <dbReference type="NCBI Taxonomy" id="7141"/>
    <lineage>
        <taxon>Eukaryota</taxon>
        <taxon>Metazoa</taxon>
        <taxon>Ecdysozoa</taxon>
        <taxon>Arthropoda</taxon>
        <taxon>Hexapoda</taxon>
        <taxon>Insecta</taxon>
        <taxon>Pterygota</taxon>
        <taxon>Neoptera</taxon>
        <taxon>Endopterygota</taxon>
        <taxon>Lepidoptera</taxon>
        <taxon>Glossata</taxon>
        <taxon>Ditrysia</taxon>
        <taxon>Tortricoidea</taxon>
        <taxon>Tortricidae</taxon>
        <taxon>Tortricinae</taxon>
        <taxon>Choristoneura</taxon>
    </lineage>
</organism>
<proteinExistence type="predicted"/>
<dbReference type="EMBL" id="CM046118">
    <property type="protein sequence ID" value="KAI8438511.1"/>
    <property type="molecule type" value="Genomic_DNA"/>
</dbReference>
<protein>
    <submittedName>
        <fullName evidence="1">Uncharacterized protein</fullName>
    </submittedName>
</protein>
<sequence length="341" mass="39941">MASFKDLCRLCAKKDEFSKDLLEENSKNLLNLIRDFMQITVNDVEDLPTKICLNCEEKMVSFQLFVLECYKVQDDFRKQMDKVGLQIEPDFAIKLENSNAYYESDTWNNLRLHYFKTHRSKAVAYCICGYAIRSKSVLYKHVSQHKQESRKIRRAADMLEDRQDQKCDKCPRVAKTLAALNKHKMRHVPKSERKFACESCDKIFNTKDALKSHERSHIPIEDRKIYHCDICNMNFKTYSNLKTHMDTHEETSYPCYVCNRVLNSRRTLRKHLLVHEDKCRHVCSYCNKAFKRRQTLKRVQAGVGGGGARGAASVSRRLRRAPPPALRRVLTLPKHYIILSK</sequence>
<evidence type="ECO:0000313" key="1">
    <source>
        <dbReference type="EMBL" id="KAI8438511.1"/>
    </source>
</evidence>
<accession>A0ACC0KR31</accession>
<name>A0ACC0KR31_CHOFU</name>
<reference evidence="1 2" key="1">
    <citation type="journal article" date="2022" name="Genome Biol. Evol.">
        <title>The Spruce Budworm Genome: Reconstructing the Evolutionary History of Antifreeze Proteins.</title>
        <authorList>
            <person name="Beliveau C."/>
            <person name="Gagne P."/>
            <person name="Picq S."/>
            <person name="Vernygora O."/>
            <person name="Keeling C.I."/>
            <person name="Pinkney K."/>
            <person name="Doucet D."/>
            <person name="Wen F."/>
            <person name="Johnston J.S."/>
            <person name="Maaroufi H."/>
            <person name="Boyle B."/>
            <person name="Laroche J."/>
            <person name="Dewar K."/>
            <person name="Juretic N."/>
            <person name="Blackburn G."/>
            <person name="Nisole A."/>
            <person name="Brunet B."/>
            <person name="Brandao M."/>
            <person name="Lumley L."/>
            <person name="Duan J."/>
            <person name="Quan G."/>
            <person name="Lucarotti C.J."/>
            <person name="Roe A.D."/>
            <person name="Sperling F.A.H."/>
            <person name="Levesque R.C."/>
            <person name="Cusson M."/>
        </authorList>
    </citation>
    <scope>NUCLEOTIDE SEQUENCE [LARGE SCALE GENOMIC DNA]</scope>
    <source>
        <strain evidence="1">Glfc:IPQL:Cfum</strain>
    </source>
</reference>
<gene>
    <name evidence="1" type="ORF">MSG28_010992</name>
</gene>
<keyword evidence="2" id="KW-1185">Reference proteome</keyword>